<dbReference type="EMBL" id="KI392495">
    <property type="protein sequence ID" value="ERN15749.1"/>
    <property type="molecule type" value="Genomic_DNA"/>
</dbReference>
<organism evidence="1 2">
    <name type="scientific">Amborella trichopoda</name>
    <dbReference type="NCBI Taxonomy" id="13333"/>
    <lineage>
        <taxon>Eukaryota</taxon>
        <taxon>Viridiplantae</taxon>
        <taxon>Streptophyta</taxon>
        <taxon>Embryophyta</taxon>
        <taxon>Tracheophyta</taxon>
        <taxon>Spermatophyta</taxon>
        <taxon>Magnoliopsida</taxon>
        <taxon>Amborellales</taxon>
        <taxon>Amborellaceae</taxon>
        <taxon>Amborella</taxon>
    </lineage>
</organism>
<dbReference type="AlphaFoldDB" id="U5CZZ5"/>
<evidence type="ECO:0000313" key="2">
    <source>
        <dbReference type="Proteomes" id="UP000017836"/>
    </source>
</evidence>
<protein>
    <submittedName>
        <fullName evidence="1">Uncharacterized protein</fullName>
    </submittedName>
</protein>
<sequence>METGRSLCHLAQELAFKGLEVLKSNPLSRCWNLTVRGKKSMKLSFIKPRNIGAYSRARADATVAVRLGIGALSSCMSSHKHENIVDNYHTTVGAREFADKGSKWAKELLSGIKDRLEVAWELVGGLGVRWQIRKFREREDVKPEIGKGGAIQATEAVSRLSCLAWVSEQVKTTGMPCSSSTQAKVSSWLRWLCAGKGTTSTTTQVEVWRSTHWGGG</sequence>
<name>U5CZZ5_AMBTC</name>
<dbReference type="HOGENOM" id="CLU_1279207_0_0_1"/>
<accession>U5CZZ5</accession>
<dbReference type="Gramene" id="ERN15749">
    <property type="protein sequence ID" value="ERN15749"/>
    <property type="gene ID" value="AMTR_s00039p00075890"/>
</dbReference>
<dbReference type="Proteomes" id="UP000017836">
    <property type="component" value="Unassembled WGS sequence"/>
</dbReference>
<keyword evidence="2" id="KW-1185">Reference proteome</keyword>
<gene>
    <name evidence="1" type="ORF">AMTR_s00039p00075890</name>
</gene>
<proteinExistence type="predicted"/>
<reference evidence="2" key="1">
    <citation type="journal article" date="2013" name="Science">
        <title>The Amborella genome and the evolution of flowering plants.</title>
        <authorList>
            <consortium name="Amborella Genome Project"/>
        </authorList>
    </citation>
    <scope>NUCLEOTIDE SEQUENCE [LARGE SCALE GENOMIC DNA]</scope>
</reference>
<evidence type="ECO:0000313" key="1">
    <source>
        <dbReference type="EMBL" id="ERN15749.1"/>
    </source>
</evidence>